<evidence type="ECO:0000256" key="1">
    <source>
        <dbReference type="ARBA" id="ARBA00004123"/>
    </source>
</evidence>
<proteinExistence type="inferred from homology"/>
<evidence type="ECO:0000313" key="9">
    <source>
        <dbReference type="EMBL" id="GFY71688.1"/>
    </source>
</evidence>
<gene>
    <name evidence="9" type="primary">PKNOX2</name>
    <name evidence="9" type="ORF">TNIN_413271</name>
</gene>
<dbReference type="EMBL" id="BMAV01019023">
    <property type="protein sequence ID" value="GFY71688.1"/>
    <property type="molecule type" value="Genomic_DNA"/>
</dbReference>
<dbReference type="AlphaFoldDB" id="A0A8X7CK99"/>
<evidence type="ECO:0000256" key="5">
    <source>
        <dbReference type="ARBA" id="ARBA00023242"/>
    </source>
</evidence>
<comment type="caution">
    <text evidence="9">The sequence shown here is derived from an EMBL/GenBank/DDBJ whole genome shotgun (WGS) entry which is preliminary data.</text>
</comment>
<dbReference type="GO" id="GO:0001654">
    <property type="term" value="P:eye development"/>
    <property type="evidence" value="ECO:0007669"/>
    <property type="project" value="UniProtKB-ARBA"/>
</dbReference>
<evidence type="ECO:0000259" key="8">
    <source>
        <dbReference type="PROSITE" id="PS50071"/>
    </source>
</evidence>
<dbReference type="SUPFAM" id="SSF46689">
    <property type="entry name" value="Homeodomain-like"/>
    <property type="match status" value="1"/>
</dbReference>
<evidence type="ECO:0000256" key="2">
    <source>
        <dbReference type="ARBA" id="ARBA00009661"/>
    </source>
</evidence>
<keyword evidence="5 6" id="KW-0539">Nucleus</keyword>
<evidence type="ECO:0000256" key="6">
    <source>
        <dbReference type="PROSITE-ProRule" id="PRU00108"/>
    </source>
</evidence>
<comment type="similarity">
    <text evidence="2">Belongs to the TALE/MEIS homeobox family.</text>
</comment>
<protein>
    <recommendedName>
        <fullName evidence="8">Homeobox domain-containing protein</fullName>
    </recommendedName>
</protein>
<dbReference type="Proteomes" id="UP000886998">
    <property type="component" value="Unassembled WGS sequence"/>
</dbReference>
<evidence type="ECO:0000256" key="4">
    <source>
        <dbReference type="ARBA" id="ARBA00023155"/>
    </source>
</evidence>
<feature type="region of interest" description="Disordered" evidence="7">
    <location>
        <begin position="209"/>
        <end position="256"/>
    </location>
</feature>
<dbReference type="GO" id="GO:0000987">
    <property type="term" value="F:cis-regulatory region sequence-specific DNA binding"/>
    <property type="evidence" value="ECO:0007669"/>
    <property type="project" value="UniProtKB-ARBA"/>
</dbReference>
<feature type="region of interest" description="Disordered" evidence="7">
    <location>
        <begin position="313"/>
        <end position="335"/>
    </location>
</feature>
<dbReference type="PROSITE" id="PS50071">
    <property type="entry name" value="HOMEOBOX_2"/>
    <property type="match status" value="1"/>
</dbReference>
<dbReference type="InterPro" id="IPR009057">
    <property type="entry name" value="Homeodomain-like_sf"/>
</dbReference>
<dbReference type="FunFam" id="1.10.10.60:FF:000004">
    <property type="entry name" value="Meis2 homeobox isoform 2c"/>
    <property type="match status" value="1"/>
</dbReference>
<dbReference type="InterPro" id="IPR050224">
    <property type="entry name" value="TALE_homeobox"/>
</dbReference>
<dbReference type="PANTHER" id="PTHR11850">
    <property type="entry name" value="HOMEOBOX PROTEIN TRANSCRIPTION FACTORS"/>
    <property type="match status" value="1"/>
</dbReference>
<organism evidence="9 10">
    <name type="scientific">Trichonephila inaurata madagascariensis</name>
    <dbReference type="NCBI Taxonomy" id="2747483"/>
    <lineage>
        <taxon>Eukaryota</taxon>
        <taxon>Metazoa</taxon>
        <taxon>Ecdysozoa</taxon>
        <taxon>Arthropoda</taxon>
        <taxon>Chelicerata</taxon>
        <taxon>Arachnida</taxon>
        <taxon>Araneae</taxon>
        <taxon>Araneomorphae</taxon>
        <taxon>Entelegynae</taxon>
        <taxon>Araneoidea</taxon>
        <taxon>Nephilidae</taxon>
        <taxon>Trichonephila</taxon>
        <taxon>Trichonephila inaurata</taxon>
    </lineage>
</organism>
<dbReference type="SMART" id="SM00389">
    <property type="entry name" value="HOX"/>
    <property type="match status" value="1"/>
</dbReference>
<dbReference type="GO" id="GO:0006355">
    <property type="term" value="P:regulation of DNA-templated transcription"/>
    <property type="evidence" value="ECO:0007669"/>
    <property type="project" value="InterPro"/>
</dbReference>
<dbReference type="Pfam" id="PF16493">
    <property type="entry name" value="Meis_PKNOX_N"/>
    <property type="match status" value="1"/>
</dbReference>
<dbReference type="InterPro" id="IPR008422">
    <property type="entry name" value="KN_HD"/>
</dbReference>
<accession>A0A8X7CK99</accession>
<dbReference type="OrthoDB" id="10056939at2759"/>
<dbReference type="CDD" id="cd00086">
    <property type="entry name" value="homeodomain"/>
    <property type="match status" value="1"/>
</dbReference>
<keyword evidence="10" id="KW-1185">Reference proteome</keyword>
<feature type="compositionally biased region" description="Polar residues" evidence="7">
    <location>
        <begin position="209"/>
        <end position="221"/>
    </location>
</feature>
<feature type="compositionally biased region" description="Acidic residues" evidence="7">
    <location>
        <begin position="433"/>
        <end position="443"/>
    </location>
</feature>
<name>A0A8X7CK99_9ARAC</name>
<feature type="DNA-binding region" description="Homeobox" evidence="6">
    <location>
        <begin position="248"/>
        <end position="310"/>
    </location>
</feature>
<dbReference type="Gene3D" id="1.10.10.60">
    <property type="entry name" value="Homeodomain-like"/>
    <property type="match status" value="1"/>
</dbReference>
<dbReference type="Pfam" id="PF05920">
    <property type="entry name" value="Homeobox_KN"/>
    <property type="match status" value="1"/>
</dbReference>
<keyword evidence="4 6" id="KW-0371">Homeobox</keyword>
<comment type="subcellular location">
    <subcellularLocation>
        <location evidence="1 6">Nucleus</location>
    </subcellularLocation>
</comment>
<evidence type="ECO:0000256" key="3">
    <source>
        <dbReference type="ARBA" id="ARBA00023125"/>
    </source>
</evidence>
<dbReference type="InterPro" id="IPR032453">
    <property type="entry name" value="PKNOX/Meis_N"/>
</dbReference>
<dbReference type="InterPro" id="IPR001356">
    <property type="entry name" value="HD"/>
</dbReference>
<dbReference type="GO" id="GO:0048646">
    <property type="term" value="P:anatomical structure formation involved in morphogenesis"/>
    <property type="evidence" value="ECO:0007669"/>
    <property type="project" value="UniProtKB-ARBA"/>
</dbReference>
<evidence type="ECO:0000313" key="10">
    <source>
        <dbReference type="Proteomes" id="UP000886998"/>
    </source>
</evidence>
<dbReference type="GO" id="GO:0048663">
    <property type="term" value="P:neuron fate commitment"/>
    <property type="evidence" value="ECO:0007669"/>
    <property type="project" value="UniProtKB-ARBA"/>
</dbReference>
<feature type="region of interest" description="Disordered" evidence="7">
    <location>
        <begin position="347"/>
        <end position="443"/>
    </location>
</feature>
<evidence type="ECO:0000256" key="7">
    <source>
        <dbReference type="SAM" id="MobiDB-lite"/>
    </source>
</evidence>
<sequence>MVVPNQNVPTDPQTQAQFEADKRAIYKHPLFPLLALLFEKCELATQSAEVSSSESFNMDIQAFVQHQERDRKPFFSDDPDVDSLMVKAIQVLRIHLLELEKVQELCKDFCNRYIACLKNKMQSEISDLLSGAWKNLVRVPGTNGTINNYVLQPGISPNSLPVNNINQNQIVSGGNLYQMVQTPQGLMAQPIQVSPNSSAHIVHGSTPLSQIGASPMSQDSRIQAIGSSPPRPLLHSGDDDDDDLISKKKQKRGVLPKHATSIMRSWLFQHIVHPYPTEDEKKQIAHQTNLTLLQVNNWFINARRRILQPMLDASNPETNHKSKKTKTQSNRPVQRFWPENIASIQPQVQNSNESEHSPSGENNQVTSPSDAQAGTSGMNQHCNHYTAGSSTTPDTGHSSPDGNISQNCSDGEINKVPSIGSLDDLSMSCNTSTDEEIDDEEKR</sequence>
<keyword evidence="3 6" id="KW-0238">DNA-binding</keyword>
<feature type="compositionally biased region" description="Polar residues" evidence="7">
    <location>
        <begin position="359"/>
        <end position="409"/>
    </location>
</feature>
<dbReference type="GO" id="GO:0005634">
    <property type="term" value="C:nucleus"/>
    <property type="evidence" value="ECO:0007669"/>
    <property type="project" value="UniProtKB-SubCell"/>
</dbReference>
<reference evidence="9" key="1">
    <citation type="submission" date="2020-08" db="EMBL/GenBank/DDBJ databases">
        <title>Multicomponent nature underlies the extraordinary mechanical properties of spider dragline silk.</title>
        <authorList>
            <person name="Kono N."/>
            <person name="Nakamura H."/>
            <person name="Mori M."/>
            <person name="Yoshida Y."/>
            <person name="Ohtoshi R."/>
            <person name="Malay A.D."/>
            <person name="Moran D.A.P."/>
            <person name="Tomita M."/>
            <person name="Numata K."/>
            <person name="Arakawa K."/>
        </authorList>
    </citation>
    <scope>NUCLEOTIDE SEQUENCE</scope>
</reference>
<feature type="domain" description="Homeobox" evidence="8">
    <location>
        <begin position="246"/>
        <end position="309"/>
    </location>
</feature>